<accession>A0A0A9AC59</accession>
<organism evidence="1">
    <name type="scientific">Arundo donax</name>
    <name type="common">Giant reed</name>
    <name type="synonym">Donax arundinaceus</name>
    <dbReference type="NCBI Taxonomy" id="35708"/>
    <lineage>
        <taxon>Eukaryota</taxon>
        <taxon>Viridiplantae</taxon>
        <taxon>Streptophyta</taxon>
        <taxon>Embryophyta</taxon>
        <taxon>Tracheophyta</taxon>
        <taxon>Spermatophyta</taxon>
        <taxon>Magnoliopsida</taxon>
        <taxon>Liliopsida</taxon>
        <taxon>Poales</taxon>
        <taxon>Poaceae</taxon>
        <taxon>PACMAD clade</taxon>
        <taxon>Arundinoideae</taxon>
        <taxon>Arundineae</taxon>
        <taxon>Arundo</taxon>
    </lineage>
</organism>
<dbReference type="AlphaFoldDB" id="A0A0A9AC59"/>
<protein>
    <submittedName>
        <fullName evidence="1">Uncharacterized protein</fullName>
    </submittedName>
</protein>
<dbReference type="EMBL" id="GBRH01248661">
    <property type="protein sequence ID" value="JAD49234.1"/>
    <property type="molecule type" value="Transcribed_RNA"/>
</dbReference>
<proteinExistence type="predicted"/>
<name>A0A0A9AC59_ARUDO</name>
<reference evidence="1" key="2">
    <citation type="journal article" date="2015" name="Data Brief">
        <title>Shoot transcriptome of the giant reed, Arundo donax.</title>
        <authorList>
            <person name="Barrero R.A."/>
            <person name="Guerrero F.D."/>
            <person name="Moolhuijzen P."/>
            <person name="Goolsby J.A."/>
            <person name="Tidwell J."/>
            <person name="Bellgard S.E."/>
            <person name="Bellgard M.I."/>
        </authorList>
    </citation>
    <scope>NUCLEOTIDE SEQUENCE</scope>
    <source>
        <tissue evidence="1">Shoot tissue taken approximately 20 cm above the soil surface</tissue>
    </source>
</reference>
<evidence type="ECO:0000313" key="1">
    <source>
        <dbReference type="EMBL" id="JAD49234.1"/>
    </source>
</evidence>
<sequence>MISCTVLAALMPRPGSSRRFSASSTL</sequence>
<reference evidence="1" key="1">
    <citation type="submission" date="2014-09" db="EMBL/GenBank/DDBJ databases">
        <authorList>
            <person name="Magalhaes I.L.F."/>
            <person name="Oliveira U."/>
            <person name="Santos F.R."/>
            <person name="Vidigal T.H.D.A."/>
            <person name="Brescovit A.D."/>
            <person name="Santos A.J."/>
        </authorList>
    </citation>
    <scope>NUCLEOTIDE SEQUENCE</scope>
    <source>
        <tissue evidence="1">Shoot tissue taken approximately 20 cm above the soil surface</tissue>
    </source>
</reference>